<evidence type="ECO:0000256" key="3">
    <source>
        <dbReference type="ARBA" id="ARBA00022989"/>
    </source>
</evidence>
<feature type="transmembrane region" description="Helical" evidence="5">
    <location>
        <begin position="307"/>
        <end position="323"/>
    </location>
</feature>
<sequence>MDILRRKIYESFIFNFILNLVEMAKHSHVMKPNSKTLIKTHPEKFMDFFLIRFLLFIDEILEKAFKPFRKLWDQSWLVVFFRGVYKNLTKNSFVGAIVKEANFIYIIALYVYVDKLVRIVAGPLSGTWDELLFLLIVAFFVYRRIIWNKRYVYSAMDLPIAFFALMFMLLVFMNSPDFAVAIEGFRVVVQHVLWYYLALQLLRDRMIIHRTLWIFIVGIGLLGFHGIYQYLTKAPMLGNWVDSGETITTRAYSIIDSPNAFASLLVLFIPIGFAMFIAHKDIILKIIALIFTLAMGVSLLVTFSRGAWIAAFLSIIVFFLFMARRMILFIFAVVLAALFNLDAIYNRFSYMFTQEYRIKSANGGRIYRYNYGLDKVANDKTIGLGLGRFGGAVATNHNLSPFYMDNYYLKTFIETGYVGITTYALLIMTLLFNSVRYILGITEKENRILAYGIFSGMIGVLIHNFVENIFELPFMVIYFWVCAAIIVAMYKCGHRKDVD</sequence>
<feature type="transmembrane region" description="Helical" evidence="5">
    <location>
        <begin position="472"/>
        <end position="490"/>
    </location>
</feature>
<feature type="transmembrane region" description="Helical" evidence="5">
    <location>
        <begin position="417"/>
        <end position="439"/>
    </location>
</feature>
<dbReference type="GO" id="GO:0016020">
    <property type="term" value="C:membrane"/>
    <property type="evidence" value="ECO:0007669"/>
    <property type="project" value="UniProtKB-SubCell"/>
</dbReference>
<dbReference type="KEGG" id="cbar:PATL70BA_1473"/>
<feature type="transmembrane region" description="Helical" evidence="5">
    <location>
        <begin position="92"/>
        <end position="113"/>
    </location>
</feature>
<keyword evidence="8" id="KW-1185">Reference proteome</keyword>
<evidence type="ECO:0000256" key="2">
    <source>
        <dbReference type="ARBA" id="ARBA00022692"/>
    </source>
</evidence>
<accession>A0A3P7PEM7</accession>
<dbReference type="Pfam" id="PF04932">
    <property type="entry name" value="Wzy_C"/>
    <property type="match status" value="1"/>
</dbReference>
<dbReference type="Proteomes" id="UP000279029">
    <property type="component" value="Chromosome"/>
</dbReference>
<feature type="transmembrane region" description="Helical" evidence="5">
    <location>
        <begin position="178"/>
        <end position="199"/>
    </location>
</feature>
<keyword evidence="4 5" id="KW-0472">Membrane</keyword>
<protein>
    <recommendedName>
        <fullName evidence="6">O-antigen ligase-related domain-containing protein</fullName>
    </recommendedName>
</protein>
<feature type="transmembrane region" description="Helical" evidence="5">
    <location>
        <begin position="260"/>
        <end position="277"/>
    </location>
</feature>
<name>A0A3P7PEM7_9FIRM</name>
<organism evidence="7 8">
    <name type="scientific">Petrocella atlantisensis</name>
    <dbReference type="NCBI Taxonomy" id="2173034"/>
    <lineage>
        <taxon>Bacteria</taxon>
        <taxon>Bacillati</taxon>
        <taxon>Bacillota</taxon>
        <taxon>Clostridia</taxon>
        <taxon>Lachnospirales</taxon>
        <taxon>Vallitaleaceae</taxon>
        <taxon>Petrocella</taxon>
    </lineage>
</organism>
<feature type="transmembrane region" description="Helical" evidence="5">
    <location>
        <begin position="211"/>
        <end position="231"/>
    </location>
</feature>
<proteinExistence type="predicted"/>
<feature type="transmembrane region" description="Helical" evidence="5">
    <location>
        <begin position="448"/>
        <end position="466"/>
    </location>
</feature>
<feature type="transmembrane region" description="Helical" evidence="5">
    <location>
        <begin position="151"/>
        <end position="172"/>
    </location>
</feature>
<keyword evidence="3 5" id="KW-1133">Transmembrane helix</keyword>
<gene>
    <name evidence="7" type="ORF">PATL70BA_1473</name>
</gene>
<evidence type="ECO:0000259" key="6">
    <source>
        <dbReference type="Pfam" id="PF04932"/>
    </source>
</evidence>
<dbReference type="InterPro" id="IPR007016">
    <property type="entry name" value="O-antigen_ligase-rel_domated"/>
</dbReference>
<reference evidence="7 8" key="1">
    <citation type="submission" date="2018-09" db="EMBL/GenBank/DDBJ databases">
        <authorList>
            <person name="Postec A."/>
        </authorList>
    </citation>
    <scope>NUCLEOTIDE SEQUENCE [LARGE SCALE GENOMIC DNA]</scope>
    <source>
        <strain evidence="7">70B-A</strain>
    </source>
</reference>
<dbReference type="PANTHER" id="PTHR37422:SF13">
    <property type="entry name" value="LIPOPOLYSACCHARIDE BIOSYNTHESIS PROTEIN PA4999-RELATED"/>
    <property type="match status" value="1"/>
</dbReference>
<evidence type="ECO:0000313" key="7">
    <source>
        <dbReference type="EMBL" id="VDN47358.1"/>
    </source>
</evidence>
<keyword evidence="2 5" id="KW-0812">Transmembrane</keyword>
<dbReference type="AlphaFoldDB" id="A0A3P7PEM7"/>
<feature type="transmembrane region" description="Helical" evidence="5">
    <location>
        <begin position="282"/>
        <end position="301"/>
    </location>
</feature>
<evidence type="ECO:0000256" key="5">
    <source>
        <dbReference type="SAM" id="Phobius"/>
    </source>
</evidence>
<feature type="transmembrane region" description="Helical" evidence="5">
    <location>
        <begin position="119"/>
        <end position="142"/>
    </location>
</feature>
<feature type="domain" description="O-antigen ligase-related" evidence="6">
    <location>
        <begin position="291"/>
        <end position="423"/>
    </location>
</feature>
<comment type="subcellular location">
    <subcellularLocation>
        <location evidence="1">Membrane</location>
        <topology evidence="1">Multi-pass membrane protein</topology>
    </subcellularLocation>
</comment>
<evidence type="ECO:0000256" key="1">
    <source>
        <dbReference type="ARBA" id="ARBA00004141"/>
    </source>
</evidence>
<dbReference type="InterPro" id="IPR051533">
    <property type="entry name" value="WaaL-like"/>
</dbReference>
<dbReference type="PANTHER" id="PTHR37422">
    <property type="entry name" value="TEICHURONIC ACID BIOSYNTHESIS PROTEIN TUAE"/>
    <property type="match status" value="1"/>
</dbReference>
<feature type="transmembrane region" description="Helical" evidence="5">
    <location>
        <begin position="328"/>
        <end position="345"/>
    </location>
</feature>
<evidence type="ECO:0000313" key="8">
    <source>
        <dbReference type="Proteomes" id="UP000279029"/>
    </source>
</evidence>
<evidence type="ECO:0000256" key="4">
    <source>
        <dbReference type="ARBA" id="ARBA00023136"/>
    </source>
</evidence>
<dbReference type="EMBL" id="LR130778">
    <property type="protein sequence ID" value="VDN47358.1"/>
    <property type="molecule type" value="Genomic_DNA"/>
</dbReference>